<dbReference type="GeneID" id="103512273"/>
<organism evidence="5 6">
    <name type="scientific">Diaphorina citri</name>
    <name type="common">Asian citrus psyllid</name>
    <dbReference type="NCBI Taxonomy" id="121845"/>
    <lineage>
        <taxon>Eukaryota</taxon>
        <taxon>Metazoa</taxon>
        <taxon>Ecdysozoa</taxon>
        <taxon>Arthropoda</taxon>
        <taxon>Hexapoda</taxon>
        <taxon>Insecta</taxon>
        <taxon>Pterygota</taxon>
        <taxon>Neoptera</taxon>
        <taxon>Paraneoptera</taxon>
        <taxon>Hemiptera</taxon>
        <taxon>Sternorrhyncha</taxon>
        <taxon>Psylloidea</taxon>
        <taxon>Psyllidae</taxon>
        <taxon>Diaphorininae</taxon>
        <taxon>Diaphorina</taxon>
    </lineage>
</organism>
<accession>A0A3Q0IZA7</accession>
<sequence length="398" mass="45486">MPQTIMHSNLLPWSSALVDPSMSHACYPPRPMLPAAPDNSSHIHAPDLAIQGVQGFETTSIMPLTTRQMAAHIIDPCYQASTDVSRAFDPVKLPSIAASFERNPSHAARAAMYTRFTPYEWTQSNINYYNEADANRNLSEKIRSEAIRVMRETEERTAIGQRDSGRRLGERLTDITFWRNELSTELEKMLAEIALLQDTRRALEKAIRDCEPPLSVAQECLYHREARQGIDLVHDQAEQALLKEIETLRHCKEQLNAFYNRVVEQLRCCRSSQHEVEMDIKSKHSASQVDSLCYQMNNYSRGINYFAGIESVDPTLTIPESWADHSNRIIQRSSTERSKSSQLRSDSDNCINDCANRIWNAWNYSNSALARRTNEILEAKNKLQMHLHKVSIMKLFSS</sequence>
<dbReference type="PANTHER" id="PTHR19960">
    <property type="entry name" value="TEKTIN"/>
    <property type="match status" value="1"/>
</dbReference>
<dbReference type="GO" id="GO:0015630">
    <property type="term" value="C:microtubule cytoskeleton"/>
    <property type="evidence" value="ECO:0007669"/>
    <property type="project" value="UniProtKB-UniRule"/>
</dbReference>
<evidence type="ECO:0000256" key="4">
    <source>
        <dbReference type="SAM" id="Coils"/>
    </source>
</evidence>
<dbReference type="GO" id="GO:0060294">
    <property type="term" value="P:cilium movement involved in cell motility"/>
    <property type="evidence" value="ECO:0007669"/>
    <property type="project" value="UniProtKB-UniRule"/>
</dbReference>
<evidence type="ECO:0000313" key="6">
    <source>
        <dbReference type="RefSeq" id="XP_026681587.1"/>
    </source>
</evidence>
<evidence type="ECO:0000256" key="3">
    <source>
        <dbReference type="RuleBase" id="RU367040"/>
    </source>
</evidence>
<evidence type="ECO:0000313" key="5">
    <source>
        <dbReference type="Proteomes" id="UP000079169"/>
    </source>
</evidence>
<dbReference type="PANTHER" id="PTHR19960:SF11">
    <property type="entry name" value="TEKTIN"/>
    <property type="match status" value="1"/>
</dbReference>
<dbReference type="GO" id="GO:0005634">
    <property type="term" value="C:nucleus"/>
    <property type="evidence" value="ECO:0007669"/>
    <property type="project" value="TreeGrafter"/>
</dbReference>
<protein>
    <recommendedName>
        <fullName evidence="3">Tektin</fullName>
    </recommendedName>
</protein>
<dbReference type="InterPro" id="IPR048256">
    <property type="entry name" value="Tektin-like"/>
</dbReference>
<reference evidence="6" key="1">
    <citation type="submission" date="2025-08" db="UniProtKB">
        <authorList>
            <consortium name="RefSeq"/>
        </authorList>
    </citation>
    <scope>IDENTIFICATION</scope>
</reference>
<feature type="coiled-coil region" evidence="4">
    <location>
        <begin position="179"/>
        <end position="206"/>
    </location>
</feature>
<proteinExistence type="inferred from homology"/>
<dbReference type="GO" id="GO:0005930">
    <property type="term" value="C:axoneme"/>
    <property type="evidence" value="ECO:0007669"/>
    <property type="project" value="UniProtKB-SubCell"/>
</dbReference>
<keyword evidence="4" id="KW-0175">Coiled coil</keyword>
<name>A0A3Q0IZA7_DIACI</name>
<keyword evidence="3" id="KW-0966">Cell projection</keyword>
<keyword evidence="5" id="KW-1185">Reference proteome</keyword>
<dbReference type="STRING" id="121845.A0A3Q0IZA7"/>
<keyword evidence="2" id="KW-0963">Cytoplasm</keyword>
<dbReference type="PaxDb" id="121845-A0A3Q0IZA7"/>
<dbReference type="AlphaFoldDB" id="A0A3Q0IZA7"/>
<comment type="subcellular location">
    <subcellularLocation>
        <location evidence="3">Cytoplasm</location>
        <location evidence="3">Cytoskeleton</location>
        <location evidence="3">Cilium axoneme</location>
    </subcellularLocation>
</comment>
<keyword evidence="3" id="KW-0969">Cilium</keyword>
<dbReference type="RefSeq" id="XP_026681587.1">
    <property type="nucleotide sequence ID" value="XM_026825786.1"/>
</dbReference>
<dbReference type="GO" id="GO:0060271">
    <property type="term" value="P:cilium assembly"/>
    <property type="evidence" value="ECO:0007669"/>
    <property type="project" value="UniProtKB-UniRule"/>
</dbReference>
<keyword evidence="3" id="KW-0282">Flagellum</keyword>
<gene>
    <name evidence="6" type="primary">LOC103512273</name>
</gene>
<comment type="similarity">
    <text evidence="1 3">Belongs to the tektin family.</text>
</comment>
<evidence type="ECO:0000256" key="1">
    <source>
        <dbReference type="ARBA" id="ARBA00007209"/>
    </source>
</evidence>
<dbReference type="KEGG" id="dci:103512273"/>
<dbReference type="InterPro" id="IPR000435">
    <property type="entry name" value="Tektins"/>
</dbReference>
<dbReference type="Proteomes" id="UP000079169">
    <property type="component" value="Unplaced"/>
</dbReference>
<dbReference type="Pfam" id="PF03148">
    <property type="entry name" value="Tektin"/>
    <property type="match status" value="1"/>
</dbReference>
<evidence type="ECO:0000256" key="2">
    <source>
        <dbReference type="ARBA" id="ARBA00022490"/>
    </source>
</evidence>